<evidence type="ECO:0000313" key="2">
    <source>
        <dbReference type="Proteomes" id="UP000016584"/>
    </source>
</evidence>
<protein>
    <recommendedName>
        <fullName evidence="3">DUF4302 domain-containing protein</fullName>
    </recommendedName>
</protein>
<name>U2JB41_9SPHI</name>
<dbReference type="EMBL" id="ATDL01000012">
    <property type="protein sequence ID" value="ERJ59883.1"/>
    <property type="molecule type" value="Genomic_DNA"/>
</dbReference>
<organism evidence="1 2">
    <name type="scientific">Sphingobacterium paucimobilis HER1398</name>
    <dbReference type="NCBI Taxonomy" id="1346330"/>
    <lineage>
        <taxon>Bacteria</taxon>
        <taxon>Pseudomonadati</taxon>
        <taxon>Bacteroidota</taxon>
        <taxon>Sphingobacteriia</taxon>
        <taxon>Sphingobacteriales</taxon>
        <taxon>Sphingobacteriaceae</taxon>
        <taxon>Sphingobacterium</taxon>
    </lineage>
</organism>
<dbReference type="STRING" id="1346330.M472_14015"/>
<dbReference type="PATRIC" id="fig|1346330.5.peg.1520"/>
<gene>
    <name evidence="1" type="ORF">M472_14015</name>
</gene>
<reference evidence="1 2" key="1">
    <citation type="journal article" date="2013" name="Genome Announc.">
        <title>The Draft Genome Sequence of Sphingomonas paucimobilis Strain HER1398 (Proteobacteria), Host to the Giant PAU Phage, Indicates That It Is a Member of the Genus Sphingobacterium (Bacteroidetes).</title>
        <authorList>
            <person name="White R.A.III."/>
            <person name="Suttle C.A."/>
        </authorList>
    </citation>
    <scope>NUCLEOTIDE SEQUENCE [LARGE SCALE GENOMIC DNA]</scope>
    <source>
        <strain evidence="1 2">HER1398</strain>
    </source>
</reference>
<sequence>MRHFLITLILAIVFSCSKDITVLPEEETLTKEEAVQQHKDFVNKLVSNEQGWFMSIGGAESKDSTMLHLVFKADGEVLVKSTSRENLVAVTSTYQIIGDYKSILKFTENSIFGLLERIDDSPRELVFKDFSGMQATLARADGYNNNPITLAPFAESLQSVFKIKQDSVYALLDYEAAFALTKGLFRKMLGDNEEATKKRFSVFSFADRGFHWSDVDTVAKKISFEFVPPYNAVNPTFIKYKNTYSFDYFPGGMVFSPAITYGNVLVDSIFFDHYDENNKVLLLTKAGNLNNVEFGYANNEAHVYTGITKLFDVTAWPSNAFVYLLAGTGINSFSGRFSTLLNNARTTLRSDGTAIPANTAISFNIRINSSGTNGTGSMIQVYIPVLGNIFFKCDYVIEGKNILKIRNVAMTPQTPNAMYDNTVVRNLIIDMFGGDGFYISPTAGALVVTPFKLHLLDRNVAEDQISVQINENASNIAMMNYYDQYTR</sequence>
<accession>U2JB41</accession>
<dbReference type="RefSeq" id="WP_021069702.1">
    <property type="nucleotide sequence ID" value="NZ_ATDL01000012.1"/>
</dbReference>
<keyword evidence="2" id="KW-1185">Reference proteome</keyword>
<dbReference type="PROSITE" id="PS51257">
    <property type="entry name" value="PROKAR_LIPOPROTEIN"/>
    <property type="match status" value="1"/>
</dbReference>
<proteinExistence type="predicted"/>
<dbReference type="Proteomes" id="UP000016584">
    <property type="component" value="Unassembled WGS sequence"/>
</dbReference>
<evidence type="ECO:0000313" key="1">
    <source>
        <dbReference type="EMBL" id="ERJ59883.1"/>
    </source>
</evidence>
<comment type="caution">
    <text evidence="1">The sequence shown here is derived from an EMBL/GenBank/DDBJ whole genome shotgun (WGS) entry which is preliminary data.</text>
</comment>
<dbReference type="AlphaFoldDB" id="U2JB41"/>
<evidence type="ECO:0008006" key="3">
    <source>
        <dbReference type="Google" id="ProtNLM"/>
    </source>
</evidence>